<evidence type="ECO:0000259" key="1">
    <source>
        <dbReference type="Pfam" id="PF01706"/>
    </source>
</evidence>
<dbReference type="AlphaFoldDB" id="A0A1P8WJ87"/>
<protein>
    <submittedName>
        <fullName evidence="3">Flagellar motor switch protein FliG</fullName>
    </submittedName>
</protein>
<evidence type="ECO:0000259" key="2">
    <source>
        <dbReference type="Pfam" id="PF14841"/>
    </source>
</evidence>
<dbReference type="SUPFAM" id="SSF48029">
    <property type="entry name" value="FliG"/>
    <property type="match status" value="1"/>
</dbReference>
<dbReference type="GO" id="GO:0003774">
    <property type="term" value="F:cytoskeletal motor activity"/>
    <property type="evidence" value="ECO:0007669"/>
    <property type="project" value="InterPro"/>
</dbReference>
<dbReference type="PRINTS" id="PR00954">
    <property type="entry name" value="FLGMOTORFLIG"/>
</dbReference>
<proteinExistence type="predicted"/>
<evidence type="ECO:0000313" key="3">
    <source>
        <dbReference type="EMBL" id="APZ94120.1"/>
    </source>
</evidence>
<dbReference type="Pfam" id="PF14841">
    <property type="entry name" value="FliG_M"/>
    <property type="match status" value="1"/>
</dbReference>
<feature type="domain" description="Flagellar motor switch protein FliG middle" evidence="2">
    <location>
        <begin position="115"/>
        <end position="175"/>
    </location>
</feature>
<dbReference type="PANTHER" id="PTHR30534:SF0">
    <property type="entry name" value="FLAGELLAR MOTOR SWITCH PROTEIN FLIG"/>
    <property type="match status" value="1"/>
</dbReference>
<dbReference type="PANTHER" id="PTHR30534">
    <property type="entry name" value="FLAGELLAR MOTOR SWITCH PROTEIN FLIG"/>
    <property type="match status" value="1"/>
</dbReference>
<dbReference type="OrthoDB" id="267922at2"/>
<dbReference type="STRING" id="1891926.Fuma_03743"/>
<dbReference type="InterPro" id="IPR023087">
    <property type="entry name" value="Flg_Motor_Flig_C"/>
</dbReference>
<gene>
    <name evidence="3" type="primary">fliG</name>
    <name evidence="3" type="ORF">Fuma_03743</name>
</gene>
<organism evidence="3 4">
    <name type="scientific">Fuerstiella marisgermanici</name>
    <dbReference type="NCBI Taxonomy" id="1891926"/>
    <lineage>
        <taxon>Bacteria</taxon>
        <taxon>Pseudomonadati</taxon>
        <taxon>Planctomycetota</taxon>
        <taxon>Planctomycetia</taxon>
        <taxon>Planctomycetales</taxon>
        <taxon>Planctomycetaceae</taxon>
        <taxon>Fuerstiella</taxon>
    </lineage>
</organism>
<name>A0A1P8WJ87_9PLAN</name>
<dbReference type="EMBL" id="CP017641">
    <property type="protein sequence ID" value="APZ94120.1"/>
    <property type="molecule type" value="Genomic_DNA"/>
</dbReference>
<dbReference type="GO" id="GO:0006935">
    <property type="term" value="P:chemotaxis"/>
    <property type="evidence" value="ECO:0007669"/>
    <property type="project" value="InterPro"/>
</dbReference>
<dbReference type="Pfam" id="PF01706">
    <property type="entry name" value="FliG_C"/>
    <property type="match status" value="1"/>
</dbReference>
<keyword evidence="3" id="KW-0969">Cilium</keyword>
<reference evidence="3 4" key="1">
    <citation type="journal article" date="2016" name="Front. Microbiol.">
        <title>Fuerstia marisgermanicae gen. nov., sp. nov., an Unusual Member of the Phylum Planctomycetes from the German Wadden Sea.</title>
        <authorList>
            <person name="Kohn T."/>
            <person name="Heuer A."/>
            <person name="Jogler M."/>
            <person name="Vollmers J."/>
            <person name="Boedeker C."/>
            <person name="Bunk B."/>
            <person name="Rast P."/>
            <person name="Borchert D."/>
            <person name="Glockner I."/>
            <person name="Freese H.M."/>
            <person name="Klenk H.P."/>
            <person name="Overmann J."/>
            <person name="Kaster A.K."/>
            <person name="Rohde M."/>
            <person name="Wiegand S."/>
            <person name="Jogler C."/>
        </authorList>
    </citation>
    <scope>NUCLEOTIDE SEQUENCE [LARGE SCALE GENOMIC DNA]</scope>
    <source>
        <strain evidence="3 4">NH11</strain>
    </source>
</reference>
<dbReference type="InterPro" id="IPR011002">
    <property type="entry name" value="FliG_a-hlx"/>
</dbReference>
<keyword evidence="4" id="KW-1185">Reference proteome</keyword>
<dbReference type="Gene3D" id="1.10.220.30">
    <property type="match status" value="2"/>
</dbReference>
<dbReference type="GO" id="GO:0009288">
    <property type="term" value="C:bacterial-type flagellum"/>
    <property type="evidence" value="ECO:0007669"/>
    <property type="project" value="InterPro"/>
</dbReference>
<dbReference type="Proteomes" id="UP000187735">
    <property type="component" value="Chromosome"/>
</dbReference>
<sequence length="319" mass="35694">MTDRQTQTAELLKLLGEDTAQAVLSHLRPELAKSIRTQMESPEAKQLKLRQKRELLKDFEWFFDFALQAKPAAGLKVFSGEDEEADHKAESKQPEGEVRLTGDPMVDLGRLSIFQLAGALESEQPRTVAILLNNVPPELAANVLSYFPEEHRQLVAKQLSKEQDAPQVLVERIARATVQRGATLPADPPDRRDHLDRLGEVMREVPKSYRKDMMAAIEEEDAELSAALLKKLYRFDDIAGLEPHIVQQILGEVDGTTLTTAMFQADQNVLDTILGNLSRRARGTIEEELQFQTRVPEAQVTAAREAVAEIIAKIDQEGE</sequence>
<keyword evidence="3" id="KW-0282">Flagellum</keyword>
<evidence type="ECO:0000313" key="4">
    <source>
        <dbReference type="Proteomes" id="UP000187735"/>
    </source>
</evidence>
<accession>A0A1P8WJ87</accession>
<dbReference type="InterPro" id="IPR032779">
    <property type="entry name" value="FliG_M"/>
</dbReference>
<dbReference type="InterPro" id="IPR000090">
    <property type="entry name" value="Flg_Motor_Flig"/>
</dbReference>
<feature type="domain" description="Flagellar motor switch protein FliG C-terminal" evidence="1">
    <location>
        <begin position="216"/>
        <end position="319"/>
    </location>
</feature>
<keyword evidence="3" id="KW-0966">Cell projection</keyword>
<dbReference type="RefSeq" id="WP_077025477.1">
    <property type="nucleotide sequence ID" value="NZ_CP017641.1"/>
</dbReference>
<dbReference type="GO" id="GO:0071973">
    <property type="term" value="P:bacterial-type flagellum-dependent cell motility"/>
    <property type="evidence" value="ECO:0007669"/>
    <property type="project" value="InterPro"/>
</dbReference>
<dbReference type="KEGG" id="fmr:Fuma_03743"/>